<dbReference type="Proteomes" id="UP000265520">
    <property type="component" value="Unassembled WGS sequence"/>
</dbReference>
<dbReference type="AlphaFoldDB" id="A0A392VCM6"/>
<reference evidence="1 2" key="1">
    <citation type="journal article" date="2018" name="Front. Plant Sci.">
        <title>Red Clover (Trifolium pratense) and Zigzag Clover (T. medium) - A Picture of Genomic Similarities and Differences.</title>
        <authorList>
            <person name="Dluhosova J."/>
            <person name="Istvanek J."/>
            <person name="Nedelnik J."/>
            <person name="Repkova J."/>
        </authorList>
    </citation>
    <scope>NUCLEOTIDE SEQUENCE [LARGE SCALE GENOMIC DNA]</scope>
    <source>
        <strain evidence="2">cv. 10/8</strain>
        <tissue evidence="1">Leaf</tissue>
    </source>
</reference>
<proteinExistence type="predicted"/>
<accession>A0A392VCM6</accession>
<comment type="caution">
    <text evidence="1">The sequence shown here is derived from an EMBL/GenBank/DDBJ whole genome shotgun (WGS) entry which is preliminary data.</text>
</comment>
<dbReference type="EMBL" id="LXQA011109473">
    <property type="protein sequence ID" value="MCI85193.1"/>
    <property type="molecule type" value="Genomic_DNA"/>
</dbReference>
<protein>
    <submittedName>
        <fullName evidence="1">Uncharacterized protein</fullName>
    </submittedName>
</protein>
<feature type="non-terminal residue" evidence="1">
    <location>
        <position position="1"/>
    </location>
</feature>
<name>A0A392VCM6_9FABA</name>
<keyword evidence="2" id="KW-1185">Reference proteome</keyword>
<evidence type="ECO:0000313" key="1">
    <source>
        <dbReference type="EMBL" id="MCI85193.1"/>
    </source>
</evidence>
<sequence>RWLGVELVPSRGGVCWGVMLGLDGSGGLEAL</sequence>
<evidence type="ECO:0000313" key="2">
    <source>
        <dbReference type="Proteomes" id="UP000265520"/>
    </source>
</evidence>
<organism evidence="1 2">
    <name type="scientific">Trifolium medium</name>
    <dbReference type="NCBI Taxonomy" id="97028"/>
    <lineage>
        <taxon>Eukaryota</taxon>
        <taxon>Viridiplantae</taxon>
        <taxon>Streptophyta</taxon>
        <taxon>Embryophyta</taxon>
        <taxon>Tracheophyta</taxon>
        <taxon>Spermatophyta</taxon>
        <taxon>Magnoliopsida</taxon>
        <taxon>eudicotyledons</taxon>
        <taxon>Gunneridae</taxon>
        <taxon>Pentapetalae</taxon>
        <taxon>rosids</taxon>
        <taxon>fabids</taxon>
        <taxon>Fabales</taxon>
        <taxon>Fabaceae</taxon>
        <taxon>Papilionoideae</taxon>
        <taxon>50 kb inversion clade</taxon>
        <taxon>NPAAA clade</taxon>
        <taxon>Hologalegina</taxon>
        <taxon>IRL clade</taxon>
        <taxon>Trifolieae</taxon>
        <taxon>Trifolium</taxon>
    </lineage>
</organism>